<dbReference type="InterPro" id="IPR010809">
    <property type="entry name" value="FliD_C"/>
</dbReference>
<comment type="subcellular location">
    <subcellularLocation>
        <location evidence="5">Secreted</location>
    </subcellularLocation>
    <subcellularLocation>
        <location evidence="5">Bacterial flagellum</location>
    </subcellularLocation>
</comment>
<evidence type="ECO:0000256" key="4">
    <source>
        <dbReference type="ARBA" id="ARBA00023143"/>
    </source>
</evidence>
<dbReference type="Pfam" id="PF02465">
    <property type="entry name" value="FliD_N"/>
    <property type="match status" value="1"/>
</dbReference>
<dbReference type="Pfam" id="PF07195">
    <property type="entry name" value="FliD_C"/>
    <property type="match status" value="1"/>
</dbReference>
<evidence type="ECO:0000256" key="3">
    <source>
        <dbReference type="ARBA" id="ARBA00023054"/>
    </source>
</evidence>
<dbReference type="PANTHER" id="PTHR30288">
    <property type="entry name" value="FLAGELLAR CAP/ASSEMBLY PROTEIN FLID"/>
    <property type="match status" value="1"/>
</dbReference>
<comment type="similarity">
    <text evidence="1 5">Belongs to the FliD family.</text>
</comment>
<comment type="function">
    <text evidence="5">Required for morphogenesis and for the elongation of the flagellar filament by facilitating polymerization of the flagellin monomers at the tip of growing filament. Forms a capping structure, which prevents flagellin subunits (transported through the central channel of the flagellum) from leaking out without polymerization at the distal end.</text>
</comment>
<accession>A0ABM8FUD4</accession>
<gene>
    <name evidence="8" type="ORF">GCM10025863_17930</name>
</gene>
<feature type="domain" description="Flagellar hook-associated protein 2 N-terminal" evidence="6">
    <location>
        <begin position="10"/>
        <end position="105"/>
    </location>
</feature>
<sequence>MGIALDGLVSGLDTTSLIKALMDVQAIPRNLLNAKMTDKGVVISNLQSLNSSLQELATKAKDAAVPGSMARFTTASSSPAVTVAAGAEAGEIAADIVVDRIAQRHTVVTAAYAAWPDDPPVLTLQNAAGEKLQITADSTSPQDVARAISSAGFGVTARAIASGTDADGNPAYRLQLTAADAGAAGVFQVFRGDIAAVDAGTATDLAGDPGAAVIAAGVDAQIRLWAGTAAEQTITSASGTFTDLFPGIDVTVTAVTTDPVTVTVASDTAEQAKAHGEFITGIATILGRIAKGSTATVAASVGDATTLGVFTGDSTVRALRLALTDAVQHPVEGMSPSSVGIDVDRHGVLTFDEERFAAAVADDPAKVSRMFSGIAARVQDVAETYSDKYDGLLTSRITGQQSEVTSLGEQIERWDVRLAQRKSTLERTYARLETQLAQLQSQSSYLTSQLAALPMSQKGSNS</sequence>
<protein>
    <recommendedName>
        <fullName evidence="5">Flagellar hook-associated protein 2</fullName>
        <shortName evidence="5">HAP2</shortName>
    </recommendedName>
    <alternativeName>
        <fullName evidence="5">Flagellar cap protein</fullName>
    </alternativeName>
</protein>
<evidence type="ECO:0000256" key="5">
    <source>
        <dbReference type="RuleBase" id="RU362066"/>
    </source>
</evidence>
<feature type="coiled-coil region" evidence="5">
    <location>
        <begin position="422"/>
        <end position="449"/>
    </location>
</feature>
<dbReference type="RefSeq" id="WP_286299130.1">
    <property type="nucleotide sequence ID" value="NZ_AP027728.1"/>
</dbReference>
<keyword evidence="9" id="KW-1185">Reference proteome</keyword>
<keyword evidence="4 5" id="KW-0975">Bacterial flagellum</keyword>
<dbReference type="InterPro" id="IPR003481">
    <property type="entry name" value="FliD_N"/>
</dbReference>
<comment type="subunit">
    <text evidence="2 5">Homopentamer.</text>
</comment>
<dbReference type="PANTHER" id="PTHR30288:SF0">
    <property type="entry name" value="FLAGELLAR HOOK-ASSOCIATED PROTEIN 2"/>
    <property type="match status" value="1"/>
</dbReference>
<evidence type="ECO:0000259" key="6">
    <source>
        <dbReference type="Pfam" id="PF02465"/>
    </source>
</evidence>
<dbReference type="InterPro" id="IPR040026">
    <property type="entry name" value="FliD"/>
</dbReference>
<name>A0ABM8FUD4_9MICO</name>
<dbReference type="Proteomes" id="UP001321543">
    <property type="component" value="Chromosome"/>
</dbReference>
<proteinExistence type="inferred from homology"/>
<feature type="domain" description="Flagellar hook-associated protein 2 C-terminal" evidence="7">
    <location>
        <begin position="232"/>
        <end position="440"/>
    </location>
</feature>
<keyword evidence="3 5" id="KW-0175">Coiled coil</keyword>
<dbReference type="EMBL" id="AP027728">
    <property type="protein sequence ID" value="BDZ39179.1"/>
    <property type="molecule type" value="Genomic_DNA"/>
</dbReference>
<keyword evidence="5" id="KW-0964">Secreted</keyword>
<organism evidence="8 9">
    <name type="scientific">Microbacterium suwonense</name>
    <dbReference type="NCBI Taxonomy" id="683047"/>
    <lineage>
        <taxon>Bacteria</taxon>
        <taxon>Bacillati</taxon>
        <taxon>Actinomycetota</taxon>
        <taxon>Actinomycetes</taxon>
        <taxon>Micrococcales</taxon>
        <taxon>Microbacteriaceae</taxon>
        <taxon>Microbacterium</taxon>
    </lineage>
</organism>
<evidence type="ECO:0000313" key="9">
    <source>
        <dbReference type="Proteomes" id="UP001321543"/>
    </source>
</evidence>
<evidence type="ECO:0000256" key="2">
    <source>
        <dbReference type="ARBA" id="ARBA00011255"/>
    </source>
</evidence>
<evidence type="ECO:0000259" key="7">
    <source>
        <dbReference type="Pfam" id="PF07195"/>
    </source>
</evidence>
<evidence type="ECO:0000256" key="1">
    <source>
        <dbReference type="ARBA" id="ARBA00009764"/>
    </source>
</evidence>
<reference evidence="9" key="1">
    <citation type="journal article" date="2019" name="Int. J. Syst. Evol. Microbiol.">
        <title>The Global Catalogue of Microorganisms (GCM) 10K type strain sequencing project: providing services to taxonomists for standard genome sequencing and annotation.</title>
        <authorList>
            <consortium name="The Broad Institute Genomics Platform"/>
            <consortium name="The Broad Institute Genome Sequencing Center for Infectious Disease"/>
            <person name="Wu L."/>
            <person name="Ma J."/>
        </authorList>
    </citation>
    <scope>NUCLEOTIDE SEQUENCE [LARGE SCALE GENOMIC DNA]</scope>
    <source>
        <strain evidence="9">NBRC 106310</strain>
    </source>
</reference>
<evidence type="ECO:0000313" key="8">
    <source>
        <dbReference type="EMBL" id="BDZ39179.1"/>
    </source>
</evidence>